<dbReference type="AlphaFoldDB" id="A0A1V8SK10"/>
<keyword evidence="3" id="KW-1185">Reference proteome</keyword>
<name>A0A1V8SK10_9PEZI</name>
<gene>
    <name evidence="2" type="ORF">B0A48_14456</name>
</gene>
<evidence type="ECO:0000313" key="2">
    <source>
        <dbReference type="EMBL" id="OQN99478.1"/>
    </source>
</evidence>
<evidence type="ECO:0000313" key="3">
    <source>
        <dbReference type="Proteomes" id="UP000192596"/>
    </source>
</evidence>
<evidence type="ECO:0000256" key="1">
    <source>
        <dbReference type="SAM" id="SignalP"/>
    </source>
</evidence>
<comment type="caution">
    <text evidence="2">The sequence shown here is derived from an EMBL/GenBank/DDBJ whole genome shotgun (WGS) entry which is preliminary data.</text>
</comment>
<sequence>MASPSTLLVALLASTTTSPLPTPTFAPQTVNLVSHLCADQSISCSDTTYLAWLNTPFALNITTSQLSLSSAQTIDMNLVTCQVIFNGGDAGPILTADTPVTSSSGLLDTDNVTCSVSDGGNGQDQAGQIRSGDIATMTWGNGSGAVAVTTTTATGVGPAINGSGGAVGGGNGSTATGSAPPATTCTGGANDLDIARVSALLAAAVGALAYLL</sequence>
<protein>
    <recommendedName>
        <fullName evidence="4">Ig-like domain-containing protein</fullName>
    </recommendedName>
</protein>
<feature type="chain" id="PRO_5010717050" description="Ig-like domain-containing protein" evidence="1">
    <location>
        <begin position="20"/>
        <end position="212"/>
    </location>
</feature>
<accession>A0A1V8SK10</accession>
<evidence type="ECO:0008006" key="4">
    <source>
        <dbReference type="Google" id="ProtNLM"/>
    </source>
</evidence>
<dbReference type="EMBL" id="NAJO01000040">
    <property type="protein sequence ID" value="OQN99478.1"/>
    <property type="molecule type" value="Genomic_DNA"/>
</dbReference>
<proteinExistence type="predicted"/>
<reference evidence="3" key="1">
    <citation type="submission" date="2017-03" db="EMBL/GenBank/DDBJ databases">
        <title>Genomes of endolithic fungi from Antarctica.</title>
        <authorList>
            <person name="Coleine C."/>
            <person name="Masonjones S."/>
            <person name="Stajich J.E."/>
        </authorList>
    </citation>
    <scope>NUCLEOTIDE SEQUENCE [LARGE SCALE GENOMIC DNA]</scope>
    <source>
        <strain evidence="3">CCFEE 5527</strain>
    </source>
</reference>
<organism evidence="2 3">
    <name type="scientific">Cryoendolithus antarcticus</name>
    <dbReference type="NCBI Taxonomy" id="1507870"/>
    <lineage>
        <taxon>Eukaryota</taxon>
        <taxon>Fungi</taxon>
        <taxon>Dikarya</taxon>
        <taxon>Ascomycota</taxon>
        <taxon>Pezizomycotina</taxon>
        <taxon>Dothideomycetes</taxon>
        <taxon>Dothideomycetidae</taxon>
        <taxon>Cladosporiales</taxon>
        <taxon>Cladosporiaceae</taxon>
        <taxon>Cryoendolithus</taxon>
    </lineage>
</organism>
<dbReference type="InParanoid" id="A0A1V8SK10"/>
<feature type="signal peptide" evidence="1">
    <location>
        <begin position="1"/>
        <end position="19"/>
    </location>
</feature>
<dbReference type="Proteomes" id="UP000192596">
    <property type="component" value="Unassembled WGS sequence"/>
</dbReference>
<keyword evidence="1" id="KW-0732">Signal</keyword>